<evidence type="ECO:0000313" key="9">
    <source>
        <dbReference type="Proteomes" id="UP000190541"/>
    </source>
</evidence>
<keyword evidence="2 7" id="KW-0819">tRNA processing</keyword>
<dbReference type="InterPro" id="IPR020568">
    <property type="entry name" value="Ribosomal_Su5_D2-typ_SF"/>
</dbReference>
<dbReference type="InterPro" id="IPR020539">
    <property type="entry name" value="RNase_P_CS"/>
</dbReference>
<dbReference type="STRING" id="623280.SAMN05660226_03091"/>
<keyword evidence="5 7" id="KW-0378">Hydrolase</keyword>
<keyword evidence="9" id="KW-1185">Reference proteome</keyword>
<evidence type="ECO:0000256" key="3">
    <source>
        <dbReference type="ARBA" id="ARBA00022722"/>
    </source>
</evidence>
<dbReference type="HAMAP" id="MF_00227">
    <property type="entry name" value="RNase_P"/>
    <property type="match status" value="1"/>
</dbReference>
<comment type="function">
    <text evidence="1 7">RNaseP catalyzes the removal of the 5'-leader sequence from pre-tRNA to produce the mature 5'-terminus. It can also cleave other RNA substrates such as 4.5S RNA. The protein component plays an auxiliary but essential role in vivo by binding to the 5'-leader sequence and broadening the substrate specificity of the ribozyme.</text>
</comment>
<comment type="catalytic activity">
    <reaction evidence="7">
        <text>Endonucleolytic cleavage of RNA, removing 5'-extranucleotides from tRNA precursor.</text>
        <dbReference type="EC" id="3.1.26.5"/>
    </reaction>
</comment>
<proteinExistence type="inferred from homology"/>
<dbReference type="Gene3D" id="3.30.230.10">
    <property type="match status" value="1"/>
</dbReference>
<dbReference type="RefSeq" id="WP_079717748.1">
    <property type="nucleotide sequence ID" value="NZ_FUYS01000008.1"/>
</dbReference>
<dbReference type="OrthoDB" id="1524972at2"/>
<dbReference type="GO" id="GO:0004526">
    <property type="term" value="F:ribonuclease P activity"/>
    <property type="evidence" value="ECO:0007669"/>
    <property type="project" value="UniProtKB-UniRule"/>
</dbReference>
<dbReference type="Proteomes" id="UP000190541">
    <property type="component" value="Unassembled WGS sequence"/>
</dbReference>
<dbReference type="InterPro" id="IPR000100">
    <property type="entry name" value="RNase_P"/>
</dbReference>
<organism evidence="8 9">
    <name type="scientific">Parapedobacter luteus</name>
    <dbReference type="NCBI Taxonomy" id="623280"/>
    <lineage>
        <taxon>Bacteria</taxon>
        <taxon>Pseudomonadati</taxon>
        <taxon>Bacteroidota</taxon>
        <taxon>Sphingobacteriia</taxon>
        <taxon>Sphingobacteriales</taxon>
        <taxon>Sphingobacteriaceae</taxon>
        <taxon>Parapedobacter</taxon>
    </lineage>
</organism>
<comment type="subunit">
    <text evidence="7">Consists of a catalytic RNA component (M1 or rnpB) and a protein subunit.</text>
</comment>
<evidence type="ECO:0000256" key="4">
    <source>
        <dbReference type="ARBA" id="ARBA00022759"/>
    </source>
</evidence>
<sequence length="139" mass="16210">MKTYQFPKEERLCSKRLIDSLFHNGSSFFIYPYRVVFIRVTGLAPKVQVVLSVSKRRFSRAVHRNLLKRRMREAYRLQKGQLLYPSLEKQPYGLAVAIQYVGKTLLDYPMMHVRMADALAKLRDAHLSEGNIPDSHERG</sequence>
<evidence type="ECO:0000256" key="1">
    <source>
        <dbReference type="ARBA" id="ARBA00002663"/>
    </source>
</evidence>
<protein>
    <recommendedName>
        <fullName evidence="7">Ribonuclease P protein component</fullName>
        <shortName evidence="7">RNase P protein</shortName>
        <shortName evidence="7">RNaseP protein</shortName>
        <ecNumber evidence="7">3.1.26.5</ecNumber>
    </recommendedName>
    <alternativeName>
        <fullName evidence="7">Protein C5</fullName>
    </alternativeName>
</protein>
<evidence type="ECO:0000256" key="6">
    <source>
        <dbReference type="ARBA" id="ARBA00022884"/>
    </source>
</evidence>
<dbReference type="InterPro" id="IPR014721">
    <property type="entry name" value="Ribsml_uS5_D2-typ_fold_subgr"/>
</dbReference>
<dbReference type="GO" id="GO:0001682">
    <property type="term" value="P:tRNA 5'-leader removal"/>
    <property type="evidence" value="ECO:0007669"/>
    <property type="project" value="UniProtKB-UniRule"/>
</dbReference>
<evidence type="ECO:0000256" key="2">
    <source>
        <dbReference type="ARBA" id="ARBA00022694"/>
    </source>
</evidence>
<gene>
    <name evidence="7" type="primary">rnpA</name>
    <name evidence="8" type="ORF">SAMN05660226_03091</name>
</gene>
<dbReference type="AlphaFoldDB" id="A0A1T5E1V6"/>
<evidence type="ECO:0000256" key="7">
    <source>
        <dbReference type="HAMAP-Rule" id="MF_00227"/>
    </source>
</evidence>
<dbReference type="GO" id="GO:0000049">
    <property type="term" value="F:tRNA binding"/>
    <property type="evidence" value="ECO:0007669"/>
    <property type="project" value="UniProtKB-UniRule"/>
</dbReference>
<dbReference type="Pfam" id="PF00825">
    <property type="entry name" value="Ribonuclease_P"/>
    <property type="match status" value="1"/>
</dbReference>
<dbReference type="EMBL" id="FUYS01000008">
    <property type="protein sequence ID" value="SKB77786.1"/>
    <property type="molecule type" value="Genomic_DNA"/>
</dbReference>
<name>A0A1T5E1V6_9SPHI</name>
<dbReference type="SUPFAM" id="SSF54211">
    <property type="entry name" value="Ribosomal protein S5 domain 2-like"/>
    <property type="match status" value="1"/>
</dbReference>
<dbReference type="PROSITE" id="PS00648">
    <property type="entry name" value="RIBONUCLEASE_P"/>
    <property type="match status" value="1"/>
</dbReference>
<evidence type="ECO:0000256" key="5">
    <source>
        <dbReference type="ARBA" id="ARBA00022801"/>
    </source>
</evidence>
<keyword evidence="4 7" id="KW-0255">Endonuclease</keyword>
<comment type="similarity">
    <text evidence="7">Belongs to the RnpA family.</text>
</comment>
<dbReference type="EC" id="3.1.26.5" evidence="7"/>
<reference evidence="8 9" key="1">
    <citation type="submission" date="2017-02" db="EMBL/GenBank/DDBJ databases">
        <authorList>
            <person name="Peterson S.W."/>
        </authorList>
    </citation>
    <scope>NUCLEOTIDE SEQUENCE [LARGE SCALE GENOMIC DNA]</scope>
    <source>
        <strain evidence="8 9">DSM 22899</strain>
    </source>
</reference>
<keyword evidence="3 7" id="KW-0540">Nuclease</keyword>
<evidence type="ECO:0000313" key="8">
    <source>
        <dbReference type="EMBL" id="SKB77786.1"/>
    </source>
</evidence>
<keyword evidence="6 7" id="KW-0694">RNA-binding</keyword>
<accession>A0A1T5E1V6</accession>